<feature type="transmembrane region" description="Helical" evidence="1">
    <location>
        <begin position="46"/>
        <end position="65"/>
    </location>
</feature>
<dbReference type="KEGG" id="cpis:HS961_16745"/>
<accession>A0A7G5EK23</accession>
<name>A0A7G5EK23_9BURK</name>
<dbReference type="AlphaFoldDB" id="A0A7G5EK23"/>
<keyword evidence="1" id="KW-0472">Membrane</keyword>
<feature type="transmembrane region" description="Helical" evidence="1">
    <location>
        <begin position="98"/>
        <end position="119"/>
    </location>
</feature>
<dbReference type="EMBL" id="CP058554">
    <property type="protein sequence ID" value="QMV74348.1"/>
    <property type="molecule type" value="Genomic_DNA"/>
</dbReference>
<keyword evidence="1" id="KW-0812">Transmembrane</keyword>
<dbReference type="Proteomes" id="UP000515240">
    <property type="component" value="Chromosome"/>
</dbReference>
<proteinExistence type="predicted"/>
<reference evidence="2 3" key="1">
    <citation type="journal article" date="2020" name="G3 (Bethesda)">
        <title>CeMbio - The Caenorhabditis elegans Microbiome Resource.</title>
        <authorList>
            <person name="Dirksen P."/>
            <person name="Assie A."/>
            <person name="Zimmermann J."/>
            <person name="Zhang F."/>
            <person name="Tietje A.M."/>
            <person name="Marsh S.A."/>
            <person name="Felix M.A."/>
            <person name="Shapira M."/>
            <person name="Kaleta C."/>
            <person name="Schulenburg H."/>
            <person name="Samuel B."/>
        </authorList>
    </citation>
    <scope>NUCLEOTIDE SEQUENCE [LARGE SCALE GENOMIC DNA]</scope>
    <source>
        <strain evidence="2 3">BIGb0172</strain>
    </source>
</reference>
<keyword evidence="1" id="KW-1133">Transmembrane helix</keyword>
<feature type="transmembrane region" description="Helical" evidence="1">
    <location>
        <begin position="72"/>
        <end position="92"/>
    </location>
</feature>
<evidence type="ECO:0008006" key="4">
    <source>
        <dbReference type="Google" id="ProtNLM"/>
    </source>
</evidence>
<keyword evidence="3" id="KW-1185">Reference proteome</keyword>
<evidence type="ECO:0000256" key="1">
    <source>
        <dbReference type="SAM" id="Phobius"/>
    </source>
</evidence>
<evidence type="ECO:0000313" key="3">
    <source>
        <dbReference type="Proteomes" id="UP000515240"/>
    </source>
</evidence>
<gene>
    <name evidence="2" type="ORF">HS961_16745</name>
</gene>
<evidence type="ECO:0000313" key="2">
    <source>
        <dbReference type="EMBL" id="QMV74348.1"/>
    </source>
</evidence>
<sequence length="132" mass="15060">MTKNRYRLLVIATVLLLVLSIRMDFRTELLSSQHPLRYPMALEGEMVVLLCLILLGWTAGFYGCMRFRSWAPALNLVTTACGLLFIVGNNWLSVESSWAQVLDFLANALGGLTLMLPYFNDKVRKMFWPEPD</sequence>
<protein>
    <recommendedName>
        <fullName evidence="4">VanZ family protein</fullName>
    </recommendedName>
</protein>
<dbReference type="RefSeq" id="WP_182323921.1">
    <property type="nucleotide sequence ID" value="NZ_CP058554.1"/>
</dbReference>
<organism evidence="2 3">
    <name type="scientific">Comamonas piscis</name>
    <dbReference type="NCBI Taxonomy" id="1562974"/>
    <lineage>
        <taxon>Bacteria</taxon>
        <taxon>Pseudomonadati</taxon>
        <taxon>Pseudomonadota</taxon>
        <taxon>Betaproteobacteria</taxon>
        <taxon>Burkholderiales</taxon>
        <taxon>Comamonadaceae</taxon>
        <taxon>Comamonas</taxon>
    </lineage>
</organism>